<evidence type="ECO:0000256" key="1">
    <source>
        <dbReference type="SAM" id="MobiDB-lite"/>
    </source>
</evidence>
<dbReference type="EMBL" id="JAFEKC020000015">
    <property type="protein sequence ID" value="KAK0510641.1"/>
    <property type="molecule type" value="Genomic_DNA"/>
</dbReference>
<sequence>MPICTVQLLSLDSSVDTFLTALRNSSLKPIIIARVVRWIITPTSLSREPLLSQSPPWDLLLILPDAIKSLPADLRSLVRSSWSIQAGVPSKLLTSFESKNSKLLHPPPNTLPPLTGSLSKPQKAESTQSLELTDHLQSWIQGGKSPKGAISMLNLLAFRPGLKEQYLKYGKAFSESVGSRRGGVAKLVGKIVPETCSDGCLEWKEFALAHYPSLVHFADMLGSKDYQQANKTWRVPSLKDTFILCTTELDLCEEPERSRL</sequence>
<dbReference type="AlphaFoldDB" id="A0AA39U8R1"/>
<dbReference type="PANTHER" id="PTHR40257:SF1">
    <property type="entry name" value="DUF1330 DOMAIN-CONTAINING PROTEIN"/>
    <property type="match status" value="1"/>
</dbReference>
<accession>A0AA39U8R1</accession>
<evidence type="ECO:0000313" key="3">
    <source>
        <dbReference type="Proteomes" id="UP001166286"/>
    </source>
</evidence>
<protein>
    <submittedName>
        <fullName evidence="2">Uncharacterized protein</fullName>
    </submittedName>
</protein>
<organism evidence="2 3">
    <name type="scientific">Cladonia borealis</name>
    <dbReference type="NCBI Taxonomy" id="184061"/>
    <lineage>
        <taxon>Eukaryota</taxon>
        <taxon>Fungi</taxon>
        <taxon>Dikarya</taxon>
        <taxon>Ascomycota</taxon>
        <taxon>Pezizomycotina</taxon>
        <taxon>Lecanoromycetes</taxon>
        <taxon>OSLEUM clade</taxon>
        <taxon>Lecanoromycetidae</taxon>
        <taxon>Lecanorales</taxon>
        <taxon>Lecanorineae</taxon>
        <taxon>Cladoniaceae</taxon>
        <taxon>Cladonia</taxon>
    </lineage>
</organism>
<proteinExistence type="predicted"/>
<dbReference type="Gene3D" id="3.30.70.100">
    <property type="match status" value="1"/>
</dbReference>
<reference evidence="2" key="1">
    <citation type="submission" date="2023-03" db="EMBL/GenBank/DDBJ databases">
        <title>Complete genome of Cladonia borealis.</title>
        <authorList>
            <person name="Park H."/>
        </authorList>
    </citation>
    <scope>NUCLEOTIDE SEQUENCE</scope>
    <source>
        <strain evidence="2">ANT050790</strain>
    </source>
</reference>
<dbReference type="PANTHER" id="PTHR40257">
    <property type="match status" value="1"/>
</dbReference>
<evidence type="ECO:0000313" key="2">
    <source>
        <dbReference type="EMBL" id="KAK0510641.1"/>
    </source>
</evidence>
<comment type="caution">
    <text evidence="2">The sequence shown here is derived from an EMBL/GenBank/DDBJ whole genome shotgun (WGS) entry which is preliminary data.</text>
</comment>
<dbReference type="Proteomes" id="UP001166286">
    <property type="component" value="Unassembled WGS sequence"/>
</dbReference>
<gene>
    <name evidence="2" type="ORF">JMJ35_007073</name>
</gene>
<feature type="region of interest" description="Disordered" evidence="1">
    <location>
        <begin position="103"/>
        <end position="127"/>
    </location>
</feature>
<name>A0AA39U8R1_9LECA</name>
<keyword evidence="3" id="KW-1185">Reference proteome</keyword>